<dbReference type="InterPro" id="IPR023393">
    <property type="entry name" value="START-like_dom_sf"/>
</dbReference>
<comment type="caution">
    <text evidence="2">The sequence shown here is derived from an EMBL/GenBank/DDBJ whole genome shotgun (WGS) entry which is preliminary data.</text>
</comment>
<dbReference type="CDD" id="cd07820">
    <property type="entry name" value="SRPBCC_3"/>
    <property type="match status" value="1"/>
</dbReference>
<dbReference type="InterPro" id="IPR005031">
    <property type="entry name" value="COQ10_START"/>
</dbReference>
<dbReference type="RefSeq" id="WP_073547714.1">
    <property type="nucleotide sequence ID" value="NZ_CAWMVK010000001.1"/>
</dbReference>
<keyword evidence="3" id="KW-1185">Reference proteome</keyword>
<organism evidence="2 3">
    <name type="scientific">Chroogloeocystis siderophila 5.2 s.c.1</name>
    <dbReference type="NCBI Taxonomy" id="247279"/>
    <lineage>
        <taxon>Bacteria</taxon>
        <taxon>Bacillati</taxon>
        <taxon>Cyanobacteriota</taxon>
        <taxon>Cyanophyceae</taxon>
        <taxon>Oscillatoriophycideae</taxon>
        <taxon>Chroococcales</taxon>
        <taxon>Chroococcaceae</taxon>
        <taxon>Chroogloeocystis</taxon>
    </lineage>
</organism>
<dbReference type="Pfam" id="PF03364">
    <property type="entry name" value="Polyketide_cyc"/>
    <property type="match status" value="1"/>
</dbReference>
<sequence>MVRFKYSSLIDTPVEVVWNFYERPDILNLLTPPWQPIQVISHEEGLDVGATTEFNIFLGLIPLRWVTIHTEYSRYHFFTDEQREGPLKYWKHRHQFTAEAHKTLLTDDIDFSLPGGFLTDFFASWLVMMQLDQVFRYRHEVTQRECRVHH</sequence>
<accession>A0A1U7HZZ3</accession>
<dbReference type="EMBL" id="MRCC01000001">
    <property type="protein sequence ID" value="OKH29232.1"/>
    <property type="molecule type" value="Genomic_DNA"/>
</dbReference>
<evidence type="ECO:0000259" key="1">
    <source>
        <dbReference type="Pfam" id="PF03364"/>
    </source>
</evidence>
<dbReference type="AlphaFoldDB" id="A0A1U7HZZ3"/>
<dbReference type="SUPFAM" id="SSF55961">
    <property type="entry name" value="Bet v1-like"/>
    <property type="match status" value="1"/>
</dbReference>
<feature type="domain" description="Coenzyme Q-binding protein COQ10 START" evidence="1">
    <location>
        <begin position="10"/>
        <end position="124"/>
    </location>
</feature>
<evidence type="ECO:0000313" key="3">
    <source>
        <dbReference type="Proteomes" id="UP000185984"/>
    </source>
</evidence>
<dbReference type="STRING" id="247279.NIES1031_01195"/>
<proteinExistence type="predicted"/>
<gene>
    <name evidence="2" type="ORF">NIES1031_01195</name>
</gene>
<dbReference type="OrthoDB" id="9801773at2"/>
<reference evidence="2 3" key="1">
    <citation type="submission" date="2016-11" db="EMBL/GenBank/DDBJ databases">
        <title>Draft Genome Sequences of Nine Cyanobacterial Strains from Diverse Habitats.</title>
        <authorList>
            <person name="Zhu T."/>
            <person name="Hou S."/>
            <person name="Lu X."/>
            <person name="Hess W.R."/>
        </authorList>
    </citation>
    <scope>NUCLEOTIDE SEQUENCE [LARGE SCALE GENOMIC DNA]</scope>
    <source>
        <strain evidence="2 3">5.2 s.c.1</strain>
    </source>
</reference>
<name>A0A1U7HZZ3_9CHRO</name>
<evidence type="ECO:0000313" key="2">
    <source>
        <dbReference type="EMBL" id="OKH29232.1"/>
    </source>
</evidence>
<protein>
    <submittedName>
        <fullName evidence="2">Cyclase</fullName>
    </submittedName>
</protein>
<dbReference type="Gene3D" id="3.30.530.20">
    <property type="match status" value="1"/>
</dbReference>
<dbReference type="Proteomes" id="UP000185984">
    <property type="component" value="Unassembled WGS sequence"/>
</dbReference>